<protein>
    <submittedName>
        <fullName evidence="4">Alpha/beta hydrolase</fullName>
    </submittedName>
</protein>
<keyword evidence="5" id="KW-1185">Reference proteome</keyword>
<evidence type="ECO:0000313" key="5">
    <source>
        <dbReference type="Proteomes" id="UP000787472"/>
    </source>
</evidence>
<dbReference type="InterPro" id="IPR050300">
    <property type="entry name" value="GDXG_lipolytic_enzyme"/>
</dbReference>
<dbReference type="SUPFAM" id="SSF53474">
    <property type="entry name" value="alpha/beta-Hydrolases"/>
    <property type="match status" value="1"/>
</dbReference>
<dbReference type="RefSeq" id="WP_167188273.1">
    <property type="nucleotide sequence ID" value="NZ_JAAONZ010000012.1"/>
</dbReference>
<dbReference type="AlphaFoldDB" id="A0A9E5JY56"/>
<evidence type="ECO:0000256" key="2">
    <source>
        <dbReference type="SAM" id="SignalP"/>
    </source>
</evidence>
<evidence type="ECO:0000259" key="3">
    <source>
        <dbReference type="Pfam" id="PF20434"/>
    </source>
</evidence>
<dbReference type="Proteomes" id="UP000787472">
    <property type="component" value="Unassembled WGS sequence"/>
</dbReference>
<gene>
    <name evidence="4" type="ORF">G8770_14670</name>
</gene>
<dbReference type="InterPro" id="IPR029058">
    <property type="entry name" value="AB_hydrolase_fold"/>
</dbReference>
<organism evidence="4 5">
    <name type="scientific">Pseudomaricurvus hydrocarbonicus</name>
    <dbReference type="NCBI Taxonomy" id="1470433"/>
    <lineage>
        <taxon>Bacteria</taxon>
        <taxon>Pseudomonadati</taxon>
        <taxon>Pseudomonadota</taxon>
        <taxon>Gammaproteobacteria</taxon>
        <taxon>Cellvibrionales</taxon>
        <taxon>Cellvibrionaceae</taxon>
        <taxon>Pseudomaricurvus</taxon>
    </lineage>
</organism>
<dbReference type="EMBL" id="JAAONZ010000012">
    <property type="protein sequence ID" value="NHO66791.1"/>
    <property type="molecule type" value="Genomic_DNA"/>
</dbReference>
<reference evidence="4" key="1">
    <citation type="submission" date="2020-03" db="EMBL/GenBank/DDBJ databases">
        <authorList>
            <person name="Guo F."/>
        </authorList>
    </citation>
    <scope>NUCLEOTIDE SEQUENCE</scope>
    <source>
        <strain evidence="4">JCM 30134</strain>
    </source>
</reference>
<comment type="caution">
    <text evidence="4">The sequence shown here is derived from an EMBL/GenBank/DDBJ whole genome shotgun (WGS) entry which is preliminary data.</text>
</comment>
<dbReference type="InterPro" id="IPR049492">
    <property type="entry name" value="BD-FAE-like_dom"/>
</dbReference>
<feature type="chain" id="PRO_5038616128" evidence="2">
    <location>
        <begin position="22"/>
        <end position="308"/>
    </location>
</feature>
<name>A0A9E5JY56_9GAMM</name>
<dbReference type="PANTHER" id="PTHR48081">
    <property type="entry name" value="AB HYDROLASE SUPERFAMILY PROTEIN C4A8.06C"/>
    <property type="match status" value="1"/>
</dbReference>
<dbReference type="GO" id="GO:0016787">
    <property type="term" value="F:hydrolase activity"/>
    <property type="evidence" value="ECO:0007669"/>
    <property type="project" value="UniProtKB-KW"/>
</dbReference>
<proteinExistence type="predicted"/>
<accession>A0A9E5JY56</accession>
<feature type="signal peptide" evidence="2">
    <location>
        <begin position="1"/>
        <end position="21"/>
    </location>
</feature>
<evidence type="ECO:0000313" key="4">
    <source>
        <dbReference type="EMBL" id="NHO66791.1"/>
    </source>
</evidence>
<feature type="domain" description="BD-FAE-like" evidence="3">
    <location>
        <begin position="168"/>
        <end position="212"/>
    </location>
</feature>
<keyword evidence="1 4" id="KW-0378">Hydrolase</keyword>
<sequence>MSYRHILVIGFSVLLSVSTQAQPRFELHSIDRPAQPDAIPLYPDADIPSSEDREQWGNLIGQINPQVRVEARIVRNVTVPTITPVLPDPATATGTAVVVAPGGAFQSLSMDHEGFAIAQRLAEQGVTAFVLKYRLNVTPRDDHKYMQHIGKIMSDIPQGQEKTHVFEPKAPQDALQAIKLIRQNASQWNIDPEKVGIIGFSAGAMTAMHAVLDGQSDTWPAFVGYIYGPMLSVEVPAKAPPLFAALALDDLLFGHQGFGLVNAWQQAKRPVELHAYERGDHGFGAGMPGTTTTGVIDQFVAWLKMHQF</sequence>
<dbReference type="Pfam" id="PF20434">
    <property type="entry name" value="BD-FAE"/>
    <property type="match status" value="1"/>
</dbReference>
<dbReference type="PANTHER" id="PTHR48081:SF6">
    <property type="entry name" value="PEPTIDASE S9 PROLYL OLIGOPEPTIDASE CATALYTIC DOMAIN-CONTAINING PROTEIN"/>
    <property type="match status" value="1"/>
</dbReference>
<evidence type="ECO:0000256" key="1">
    <source>
        <dbReference type="ARBA" id="ARBA00022801"/>
    </source>
</evidence>
<keyword evidence="2" id="KW-0732">Signal</keyword>
<dbReference type="Gene3D" id="3.40.50.1820">
    <property type="entry name" value="alpha/beta hydrolase"/>
    <property type="match status" value="1"/>
</dbReference>